<dbReference type="SUPFAM" id="SSF54928">
    <property type="entry name" value="RNA-binding domain, RBD"/>
    <property type="match status" value="1"/>
</dbReference>
<organism evidence="4 5">
    <name type="scientific">Dipteronia sinensis</name>
    <dbReference type="NCBI Taxonomy" id="43782"/>
    <lineage>
        <taxon>Eukaryota</taxon>
        <taxon>Viridiplantae</taxon>
        <taxon>Streptophyta</taxon>
        <taxon>Embryophyta</taxon>
        <taxon>Tracheophyta</taxon>
        <taxon>Spermatophyta</taxon>
        <taxon>Magnoliopsida</taxon>
        <taxon>eudicotyledons</taxon>
        <taxon>Gunneridae</taxon>
        <taxon>Pentapetalae</taxon>
        <taxon>rosids</taxon>
        <taxon>malvids</taxon>
        <taxon>Sapindales</taxon>
        <taxon>Sapindaceae</taxon>
        <taxon>Hippocastanoideae</taxon>
        <taxon>Acereae</taxon>
        <taxon>Dipteronia</taxon>
    </lineage>
</organism>
<protein>
    <recommendedName>
        <fullName evidence="3">RRM domain-containing protein</fullName>
    </recommendedName>
</protein>
<dbReference type="Pfam" id="PF00076">
    <property type="entry name" value="RRM_1"/>
    <property type="match status" value="1"/>
</dbReference>
<name>A0AAE0APX4_9ROSI</name>
<dbReference type="EMBL" id="JANJYJ010000003">
    <property type="protein sequence ID" value="KAK3221459.1"/>
    <property type="molecule type" value="Genomic_DNA"/>
</dbReference>
<evidence type="ECO:0000256" key="2">
    <source>
        <dbReference type="SAM" id="MobiDB-lite"/>
    </source>
</evidence>
<proteinExistence type="predicted"/>
<keyword evidence="1" id="KW-0694">RNA-binding</keyword>
<dbReference type="GO" id="GO:0003723">
    <property type="term" value="F:RNA binding"/>
    <property type="evidence" value="ECO:0007669"/>
    <property type="project" value="UniProtKB-UniRule"/>
</dbReference>
<dbReference type="InterPro" id="IPR000504">
    <property type="entry name" value="RRM_dom"/>
</dbReference>
<dbReference type="InterPro" id="IPR035979">
    <property type="entry name" value="RBD_domain_sf"/>
</dbReference>
<feature type="domain" description="RRM" evidence="3">
    <location>
        <begin position="15"/>
        <end position="104"/>
    </location>
</feature>
<dbReference type="AlphaFoldDB" id="A0AAE0APX4"/>
<gene>
    <name evidence="4" type="ORF">Dsin_008484</name>
</gene>
<dbReference type="PANTHER" id="PTHR34427:SF5">
    <property type="entry name" value="DUF4283 DOMAIN-CONTAINING PROTEIN"/>
    <property type="match status" value="1"/>
</dbReference>
<dbReference type="Proteomes" id="UP001281410">
    <property type="component" value="Unassembled WGS sequence"/>
</dbReference>
<feature type="region of interest" description="Disordered" evidence="2">
    <location>
        <begin position="357"/>
        <end position="410"/>
    </location>
</feature>
<keyword evidence="5" id="KW-1185">Reference proteome</keyword>
<dbReference type="Gene3D" id="3.30.70.330">
    <property type="match status" value="1"/>
</dbReference>
<reference evidence="4" key="1">
    <citation type="journal article" date="2023" name="Plant J.">
        <title>Genome sequences and population genomics provide insights into the demographic history, inbreeding, and mutation load of two 'living fossil' tree species of Dipteronia.</title>
        <authorList>
            <person name="Feng Y."/>
            <person name="Comes H.P."/>
            <person name="Chen J."/>
            <person name="Zhu S."/>
            <person name="Lu R."/>
            <person name="Zhang X."/>
            <person name="Li P."/>
            <person name="Qiu J."/>
            <person name="Olsen K.M."/>
            <person name="Qiu Y."/>
        </authorList>
    </citation>
    <scope>NUCLEOTIDE SEQUENCE</scope>
    <source>
        <strain evidence="4">NBL</strain>
    </source>
</reference>
<comment type="caution">
    <text evidence="4">The sequence shown here is derived from an EMBL/GenBank/DDBJ whole genome shotgun (WGS) entry which is preliminary data.</text>
</comment>
<dbReference type="PROSITE" id="PS50102">
    <property type="entry name" value="RRM"/>
    <property type="match status" value="1"/>
</dbReference>
<dbReference type="InterPro" id="IPR012677">
    <property type="entry name" value="Nucleotide-bd_a/b_plait_sf"/>
</dbReference>
<evidence type="ECO:0000259" key="3">
    <source>
        <dbReference type="PROSITE" id="PS50102"/>
    </source>
</evidence>
<evidence type="ECO:0000256" key="1">
    <source>
        <dbReference type="PROSITE-ProRule" id="PRU00176"/>
    </source>
</evidence>
<accession>A0AAE0APX4</accession>
<evidence type="ECO:0000313" key="5">
    <source>
        <dbReference type="Proteomes" id="UP001281410"/>
    </source>
</evidence>
<sequence>MLRSEGRNDYIEKLFSIFIDNLNPKVESSCPWGIFKTHERVRDVFLSPNSKAMRSAFAFIRFETEEEACRVAKRVDVVKDSNGRDEERWVSENKNLVRVKWESNLKSEKWLSKCSIGGLRSFSNVERVNSRLAYMGFAFSRAYVGDKMILWRFDSEMDCVGFIRNRFFWADSFEWMKEGTSELVPRYPLSWIEVLRVPLGCWNESFFMKISGIYGEALMVDKNTSKRKRFDKGRVLVLASKRSHCPEYVEIMLDGKLFVVSLKLDEAPVELHWLESQLGLKKVESPPDSIGSPVKEKGGTWEFQKVRHNRKETLEVDNVFKVTKEKGKEQVLRIPKPKPPYYQSSTVKLIIENKRKDNSFNESEDNDSSSSQESDVGSGLWTGKGNNKGECSKRGAYSPNMRDGPEQDEN</sequence>
<dbReference type="PANTHER" id="PTHR34427">
    <property type="entry name" value="DUF4283 DOMAIN PROTEIN"/>
    <property type="match status" value="1"/>
</dbReference>
<evidence type="ECO:0000313" key="4">
    <source>
        <dbReference type="EMBL" id="KAK3221459.1"/>
    </source>
</evidence>